<dbReference type="AlphaFoldDB" id="A0A365H3W0"/>
<dbReference type="GO" id="GO:0005886">
    <property type="term" value="C:plasma membrane"/>
    <property type="evidence" value="ECO:0007669"/>
    <property type="project" value="UniProtKB-SubCell"/>
</dbReference>
<sequence>MRRRPPTWFGARSRLALAVGVAVSLAALGCGWPYWRAEPPAALVALPSCGGFALAGGLLVAGRRGRRTGALFLVAAVAWAATWSASWNTGPLPLTSVFAQSAFFFAIVTGALLYPSDRLERTAERVFVGAAALTLFGGQLALCLVSRPEWNGFAPAAFWPAPLADQVLFGRVHRVLLAALAVLAGTLVILLVRRLPRGRRPERRFAVPVLAAVTTMVVAGLASQGSLVDTGIRLDDVLRVYVVQGLAAVALPLAFLATGLRRSLAELAAAERMLRLTAPVSIEKIRDALRDVLHDDTLDLWFWVPQDAGYVDAAGRAVDLPGSPAPGRRRRQVDTEDGALLAVVEVDAALTGHPSLLDAALAAGGRALETAQLQATAQAHLERARAAGERLVRVQTAERERLAGDLRRSTQHHLRELDAMLELLESAATDPTARDQARACRGELAEAVAEIGQLARGVHPAILTNGGLRPALETVAGRAGASADLPDRRFPPEIESTLFFALCEALANAVKHARATDIRLSVRAEPGRVLAEVRDDGTGLARPGQGEGGLAGVIDRVRALRGDVTVESVPGEGTTVRISVPCD</sequence>
<dbReference type="PANTHER" id="PTHR24421:SF37">
    <property type="entry name" value="SENSOR HISTIDINE KINASE NARS"/>
    <property type="match status" value="1"/>
</dbReference>
<evidence type="ECO:0000256" key="3">
    <source>
        <dbReference type="ARBA" id="ARBA00022679"/>
    </source>
</evidence>
<feature type="transmembrane region" description="Helical" evidence="9">
    <location>
        <begin position="41"/>
        <end position="61"/>
    </location>
</feature>
<keyword evidence="2" id="KW-1003">Cell membrane</keyword>
<keyword evidence="12" id="KW-1185">Reference proteome</keyword>
<dbReference type="GO" id="GO:0016301">
    <property type="term" value="F:kinase activity"/>
    <property type="evidence" value="ECO:0007669"/>
    <property type="project" value="UniProtKB-KW"/>
</dbReference>
<dbReference type="GO" id="GO:0000160">
    <property type="term" value="P:phosphorelay signal transduction system"/>
    <property type="evidence" value="ECO:0007669"/>
    <property type="project" value="UniProtKB-KW"/>
</dbReference>
<reference evidence="11 12" key="1">
    <citation type="submission" date="2018-06" db="EMBL/GenBank/DDBJ databases">
        <title>Actinomadura craniellae sp. nov. isolated from marine sponge Craniella sp.</title>
        <authorList>
            <person name="Li L."/>
            <person name="Xu Q.H."/>
            <person name="Lin H.W."/>
            <person name="Lu Y.H."/>
        </authorList>
    </citation>
    <scope>NUCLEOTIDE SEQUENCE [LARGE SCALE GENOMIC DNA]</scope>
    <source>
        <strain evidence="11 12">LHW63021</strain>
    </source>
</reference>
<keyword evidence="5 11" id="KW-0418">Kinase</keyword>
<keyword evidence="8 9" id="KW-0472">Membrane</keyword>
<dbReference type="InterPro" id="IPR003594">
    <property type="entry name" value="HATPase_dom"/>
</dbReference>
<dbReference type="Gene3D" id="3.30.565.10">
    <property type="entry name" value="Histidine kinase-like ATPase, C-terminal domain"/>
    <property type="match status" value="1"/>
</dbReference>
<evidence type="ECO:0000256" key="5">
    <source>
        <dbReference type="ARBA" id="ARBA00022777"/>
    </source>
</evidence>
<evidence type="ECO:0000256" key="9">
    <source>
        <dbReference type="SAM" id="Phobius"/>
    </source>
</evidence>
<feature type="transmembrane region" description="Helical" evidence="9">
    <location>
        <begin position="92"/>
        <end position="114"/>
    </location>
</feature>
<name>A0A365H3W0_9ACTN</name>
<feature type="transmembrane region" description="Helical" evidence="9">
    <location>
        <begin position="238"/>
        <end position="257"/>
    </location>
</feature>
<comment type="caution">
    <text evidence="11">The sequence shown here is derived from an EMBL/GenBank/DDBJ whole genome shotgun (WGS) entry which is preliminary data.</text>
</comment>
<organism evidence="11 12">
    <name type="scientific">Actinomadura craniellae</name>
    <dbReference type="NCBI Taxonomy" id="2231787"/>
    <lineage>
        <taxon>Bacteria</taxon>
        <taxon>Bacillati</taxon>
        <taxon>Actinomycetota</taxon>
        <taxon>Actinomycetes</taxon>
        <taxon>Streptosporangiales</taxon>
        <taxon>Thermomonosporaceae</taxon>
        <taxon>Actinomadura</taxon>
    </lineage>
</organism>
<dbReference type="EMBL" id="QLYX01000008">
    <property type="protein sequence ID" value="RAY13672.1"/>
    <property type="molecule type" value="Genomic_DNA"/>
</dbReference>
<feature type="transmembrane region" description="Helical" evidence="9">
    <location>
        <begin position="126"/>
        <end position="147"/>
    </location>
</feature>
<dbReference type="PANTHER" id="PTHR24421">
    <property type="entry name" value="NITRATE/NITRITE SENSOR PROTEIN NARX-RELATED"/>
    <property type="match status" value="1"/>
</dbReference>
<evidence type="ECO:0000313" key="12">
    <source>
        <dbReference type="Proteomes" id="UP000251891"/>
    </source>
</evidence>
<evidence type="ECO:0000313" key="11">
    <source>
        <dbReference type="EMBL" id="RAY13672.1"/>
    </source>
</evidence>
<dbReference type="PROSITE" id="PS51257">
    <property type="entry name" value="PROKAR_LIPOPROTEIN"/>
    <property type="match status" value="1"/>
</dbReference>
<evidence type="ECO:0000256" key="8">
    <source>
        <dbReference type="ARBA" id="ARBA00023136"/>
    </source>
</evidence>
<dbReference type="InterPro" id="IPR036890">
    <property type="entry name" value="HATPase_C_sf"/>
</dbReference>
<keyword evidence="6 9" id="KW-1133">Transmembrane helix</keyword>
<comment type="subcellular location">
    <subcellularLocation>
        <location evidence="1">Cell membrane</location>
        <topology evidence="1">Multi-pass membrane protein</topology>
    </subcellularLocation>
</comment>
<evidence type="ECO:0000256" key="4">
    <source>
        <dbReference type="ARBA" id="ARBA00022692"/>
    </source>
</evidence>
<keyword evidence="3" id="KW-0808">Transferase</keyword>
<feature type="transmembrane region" description="Helical" evidence="9">
    <location>
        <begin position="205"/>
        <end position="226"/>
    </location>
</feature>
<keyword evidence="4 9" id="KW-0812">Transmembrane</keyword>
<evidence type="ECO:0000259" key="10">
    <source>
        <dbReference type="SMART" id="SM00387"/>
    </source>
</evidence>
<evidence type="ECO:0000256" key="6">
    <source>
        <dbReference type="ARBA" id="ARBA00022989"/>
    </source>
</evidence>
<accession>A0A365H3W0</accession>
<dbReference type="SUPFAM" id="SSF55874">
    <property type="entry name" value="ATPase domain of HSP90 chaperone/DNA topoisomerase II/histidine kinase"/>
    <property type="match status" value="1"/>
</dbReference>
<feature type="transmembrane region" description="Helical" evidence="9">
    <location>
        <begin position="175"/>
        <end position="193"/>
    </location>
</feature>
<dbReference type="RefSeq" id="WP_111869211.1">
    <property type="nucleotide sequence ID" value="NZ_QLYX01000008.1"/>
</dbReference>
<dbReference type="Proteomes" id="UP000251891">
    <property type="component" value="Unassembled WGS sequence"/>
</dbReference>
<dbReference type="SMART" id="SM00387">
    <property type="entry name" value="HATPase_c"/>
    <property type="match status" value="1"/>
</dbReference>
<protein>
    <submittedName>
        <fullName evidence="11">Sensor histidine kinase</fullName>
    </submittedName>
</protein>
<dbReference type="OrthoDB" id="5241729at2"/>
<dbReference type="CDD" id="cd16917">
    <property type="entry name" value="HATPase_UhpB-NarQ-NarX-like"/>
    <property type="match status" value="1"/>
</dbReference>
<proteinExistence type="predicted"/>
<evidence type="ECO:0000256" key="7">
    <source>
        <dbReference type="ARBA" id="ARBA00023012"/>
    </source>
</evidence>
<evidence type="ECO:0000256" key="2">
    <source>
        <dbReference type="ARBA" id="ARBA00022475"/>
    </source>
</evidence>
<dbReference type="Pfam" id="PF02518">
    <property type="entry name" value="HATPase_c"/>
    <property type="match status" value="1"/>
</dbReference>
<dbReference type="InterPro" id="IPR050482">
    <property type="entry name" value="Sensor_HK_TwoCompSys"/>
</dbReference>
<keyword evidence="7" id="KW-0902">Two-component regulatory system</keyword>
<feature type="transmembrane region" description="Helical" evidence="9">
    <location>
        <begin position="68"/>
        <end position="86"/>
    </location>
</feature>
<evidence type="ECO:0000256" key="1">
    <source>
        <dbReference type="ARBA" id="ARBA00004651"/>
    </source>
</evidence>
<feature type="domain" description="Histidine kinase/HSP90-like ATPase" evidence="10">
    <location>
        <begin position="493"/>
        <end position="583"/>
    </location>
</feature>
<gene>
    <name evidence="11" type="ORF">DPM19_18580</name>
</gene>